<dbReference type="PANTHER" id="PTHR42085">
    <property type="entry name" value="F-BOX DOMAIN-CONTAINING PROTEIN"/>
    <property type="match status" value="1"/>
</dbReference>
<dbReference type="PANTHER" id="PTHR42085:SF1">
    <property type="entry name" value="F-BOX DOMAIN-CONTAINING PROTEIN"/>
    <property type="match status" value="1"/>
</dbReference>
<proteinExistence type="predicted"/>
<dbReference type="OrthoDB" id="3795724at2759"/>
<keyword evidence="2" id="KW-1185">Reference proteome</keyword>
<evidence type="ECO:0000313" key="1">
    <source>
        <dbReference type="EMBL" id="KAF2831297.1"/>
    </source>
</evidence>
<dbReference type="InterPro" id="IPR038883">
    <property type="entry name" value="AN11006-like"/>
</dbReference>
<dbReference type="AlphaFoldDB" id="A0A6A7AF60"/>
<dbReference type="Proteomes" id="UP000799424">
    <property type="component" value="Unassembled WGS sequence"/>
</dbReference>
<reference evidence="1" key="1">
    <citation type="journal article" date="2020" name="Stud. Mycol.">
        <title>101 Dothideomycetes genomes: a test case for predicting lifestyles and emergence of pathogens.</title>
        <authorList>
            <person name="Haridas S."/>
            <person name="Albert R."/>
            <person name="Binder M."/>
            <person name="Bloem J."/>
            <person name="Labutti K."/>
            <person name="Salamov A."/>
            <person name="Andreopoulos B."/>
            <person name="Baker S."/>
            <person name="Barry K."/>
            <person name="Bills G."/>
            <person name="Bluhm B."/>
            <person name="Cannon C."/>
            <person name="Castanera R."/>
            <person name="Culley D."/>
            <person name="Daum C."/>
            <person name="Ezra D."/>
            <person name="Gonzalez J."/>
            <person name="Henrissat B."/>
            <person name="Kuo A."/>
            <person name="Liang C."/>
            <person name="Lipzen A."/>
            <person name="Lutzoni F."/>
            <person name="Magnuson J."/>
            <person name="Mondo S."/>
            <person name="Nolan M."/>
            <person name="Ohm R."/>
            <person name="Pangilinan J."/>
            <person name="Park H.-J."/>
            <person name="Ramirez L."/>
            <person name="Alfaro M."/>
            <person name="Sun H."/>
            <person name="Tritt A."/>
            <person name="Yoshinaga Y."/>
            <person name="Zwiers L.-H."/>
            <person name="Turgeon B."/>
            <person name="Goodwin S."/>
            <person name="Spatafora J."/>
            <person name="Crous P."/>
            <person name="Grigoriev I."/>
        </authorList>
    </citation>
    <scope>NUCLEOTIDE SEQUENCE</scope>
    <source>
        <strain evidence="1">CBS 113818</strain>
    </source>
</reference>
<evidence type="ECO:0008006" key="3">
    <source>
        <dbReference type="Google" id="ProtNLM"/>
    </source>
</evidence>
<sequence length="152" mass="17500">MALRQVKGFPNLIPNEQSLAIAHRSQQHSPLLRLPAELRNRIYTIAIELDISLYFHTEVLDWDRLHLYRTCRQIYAETAPQYFTSKLLPITSNFRVRAFRCVAAIQEFVGHLTLADELYQRSRNNVVGPLQGDPKQVLRSCRLQIFGDGGGH</sequence>
<gene>
    <name evidence="1" type="ORF">CC86DRAFT_401838</name>
</gene>
<evidence type="ECO:0000313" key="2">
    <source>
        <dbReference type="Proteomes" id="UP000799424"/>
    </source>
</evidence>
<name>A0A6A7AF60_9PLEO</name>
<protein>
    <recommendedName>
        <fullName evidence="3">F-box domain-containing protein</fullName>
    </recommendedName>
</protein>
<accession>A0A6A7AF60</accession>
<dbReference type="EMBL" id="MU006218">
    <property type="protein sequence ID" value="KAF2831297.1"/>
    <property type="molecule type" value="Genomic_DNA"/>
</dbReference>
<organism evidence="1 2">
    <name type="scientific">Ophiobolus disseminans</name>
    <dbReference type="NCBI Taxonomy" id="1469910"/>
    <lineage>
        <taxon>Eukaryota</taxon>
        <taxon>Fungi</taxon>
        <taxon>Dikarya</taxon>
        <taxon>Ascomycota</taxon>
        <taxon>Pezizomycotina</taxon>
        <taxon>Dothideomycetes</taxon>
        <taxon>Pleosporomycetidae</taxon>
        <taxon>Pleosporales</taxon>
        <taxon>Pleosporineae</taxon>
        <taxon>Phaeosphaeriaceae</taxon>
        <taxon>Ophiobolus</taxon>
    </lineage>
</organism>